<dbReference type="SUPFAM" id="SSF51658">
    <property type="entry name" value="Xylose isomerase-like"/>
    <property type="match status" value="1"/>
</dbReference>
<dbReference type="InterPro" id="IPR036237">
    <property type="entry name" value="Xyl_isomerase-like_sf"/>
</dbReference>
<reference evidence="2" key="1">
    <citation type="journal article" date="2019" name="Int. J. Syst. Evol. Microbiol.">
        <title>The Global Catalogue of Microorganisms (GCM) 10K type strain sequencing project: providing services to taxonomists for standard genome sequencing and annotation.</title>
        <authorList>
            <consortium name="The Broad Institute Genomics Platform"/>
            <consortium name="The Broad Institute Genome Sequencing Center for Infectious Disease"/>
            <person name="Wu L."/>
            <person name="Ma J."/>
        </authorList>
    </citation>
    <scope>NUCLEOTIDE SEQUENCE [LARGE SCALE GENOMIC DNA]</scope>
    <source>
        <strain evidence="2">JCM 31920</strain>
    </source>
</reference>
<evidence type="ECO:0000313" key="2">
    <source>
        <dbReference type="Proteomes" id="UP001501508"/>
    </source>
</evidence>
<gene>
    <name evidence="1" type="primary">eboE</name>
    <name evidence="1" type="ORF">GCM10023091_24720</name>
</gene>
<protein>
    <submittedName>
        <fullName evidence="1">Metabolite traffic protein EboE</fullName>
    </submittedName>
</protein>
<dbReference type="Gene3D" id="3.20.20.150">
    <property type="entry name" value="Divalent-metal-dependent TIM barrel enzymes"/>
    <property type="match status" value="1"/>
</dbReference>
<accession>A0ABP8M0P8</accession>
<dbReference type="RefSeq" id="WP_345029575.1">
    <property type="nucleotide sequence ID" value="NZ_BAABEY010000024.1"/>
</dbReference>
<name>A0ABP8M0P8_9BACT</name>
<dbReference type="NCBIfam" id="NF035939">
    <property type="entry name" value="TIM_EboE"/>
    <property type="match status" value="1"/>
</dbReference>
<organism evidence="1 2">
    <name type="scientific">Ravibacter arvi</name>
    <dbReference type="NCBI Taxonomy" id="2051041"/>
    <lineage>
        <taxon>Bacteria</taxon>
        <taxon>Pseudomonadati</taxon>
        <taxon>Bacteroidota</taxon>
        <taxon>Cytophagia</taxon>
        <taxon>Cytophagales</taxon>
        <taxon>Spirosomataceae</taxon>
        <taxon>Ravibacter</taxon>
    </lineage>
</organism>
<comment type="caution">
    <text evidence="1">The sequence shown here is derived from an EMBL/GenBank/DDBJ whole genome shotgun (WGS) entry which is preliminary data.</text>
</comment>
<dbReference type="Proteomes" id="UP001501508">
    <property type="component" value="Unassembled WGS sequence"/>
</dbReference>
<proteinExistence type="predicted"/>
<sequence length="397" mass="45540">MQTGYGHLTYCSNIHPGLSWEHHFNELRTNVPLVRQAVAGNAPMALGLRCSNEASLVLTEELDVFRQWLRENHLYVISINGFPYADFHQEVVKDRVHRPDWTTAERLDYTKRLCNILARLLPDGMEEGGVSTPPLSYRHWWGSSLPDTADQATRNLLKMIGFLIDLRRETGKLVHIDIEPEPDGILDNGGDFFEWYSQKLLPMGVRYLQEERGFSADEAREAIYAHLRLCYDVCHFAVSYEDPATVFAHLAASGIRVGRIQVSSALRVDLGEKREEKLNTLRAFLEPIYLHQVVARTQSGELVRYPDLDLALAADSADHAEWRVHFHVPLFMDAYGLLRSTRPDINQVLELHQANPVTNCLEIETYTWGVLPRELQMPIADSIIREMKWVKQQLEKN</sequence>
<keyword evidence="2" id="KW-1185">Reference proteome</keyword>
<evidence type="ECO:0000313" key="1">
    <source>
        <dbReference type="EMBL" id="GAA4440711.1"/>
    </source>
</evidence>
<dbReference type="EMBL" id="BAABEY010000024">
    <property type="protein sequence ID" value="GAA4440711.1"/>
    <property type="molecule type" value="Genomic_DNA"/>
</dbReference>